<dbReference type="SUPFAM" id="SSF81296">
    <property type="entry name" value="E set domains"/>
    <property type="match status" value="1"/>
</dbReference>
<reference evidence="1 2" key="1">
    <citation type="submission" date="2012-01" db="EMBL/GenBank/DDBJ databases">
        <title>Complete sequence of chromosome of Clostridium pasteurianum BC1.</title>
        <authorList>
            <consortium name="US DOE Joint Genome Institute"/>
            <person name="Lucas S."/>
            <person name="Han J."/>
            <person name="Lapidus A."/>
            <person name="Cheng J.-F."/>
            <person name="Goodwin L."/>
            <person name="Pitluck S."/>
            <person name="Peters L."/>
            <person name="Mikhailova N."/>
            <person name="Teshima H."/>
            <person name="Detter J.C."/>
            <person name="Han C."/>
            <person name="Tapia R."/>
            <person name="Land M."/>
            <person name="Hauser L."/>
            <person name="Kyrpides N."/>
            <person name="Ivanova N."/>
            <person name="Pagani I."/>
            <person name="Dunn J."/>
            <person name="Taghavi S."/>
            <person name="Francis A."/>
            <person name="van der Lelie D."/>
            <person name="Woyke T."/>
        </authorList>
    </citation>
    <scope>NUCLEOTIDE SEQUENCE [LARGE SCALE GENOMIC DNA]</scope>
    <source>
        <strain evidence="1 2">BC1</strain>
    </source>
</reference>
<dbReference type="InterPro" id="IPR013783">
    <property type="entry name" value="Ig-like_fold"/>
</dbReference>
<dbReference type="EMBL" id="CP003261">
    <property type="protein sequence ID" value="AGK97411.1"/>
    <property type="molecule type" value="Genomic_DNA"/>
</dbReference>
<accession>R4K6U2</accession>
<dbReference type="Gene3D" id="2.60.40.10">
    <property type="entry name" value="Immunoglobulins"/>
    <property type="match status" value="1"/>
</dbReference>
<dbReference type="HOGENOM" id="CLU_1052543_0_0_9"/>
<proteinExistence type="predicted"/>
<dbReference type="STRING" id="86416.Clopa_2551"/>
<dbReference type="eggNOG" id="COG5492">
    <property type="taxonomic scope" value="Bacteria"/>
</dbReference>
<dbReference type="KEGG" id="cpas:Clopa_2551"/>
<evidence type="ECO:0000313" key="1">
    <source>
        <dbReference type="EMBL" id="AGK97411.1"/>
    </source>
</evidence>
<dbReference type="Proteomes" id="UP000013523">
    <property type="component" value="Chromosome"/>
</dbReference>
<dbReference type="OrthoDB" id="2404792at2"/>
<dbReference type="RefSeq" id="WP_015615711.1">
    <property type="nucleotide sequence ID" value="NC_021182.1"/>
</dbReference>
<gene>
    <name evidence="1" type="ORF">Clopa_2551</name>
</gene>
<dbReference type="PATRIC" id="fig|86416.3.peg.2535"/>
<organism evidence="1 2">
    <name type="scientific">Clostridium pasteurianum BC1</name>
    <dbReference type="NCBI Taxonomy" id="86416"/>
    <lineage>
        <taxon>Bacteria</taxon>
        <taxon>Bacillati</taxon>
        <taxon>Bacillota</taxon>
        <taxon>Clostridia</taxon>
        <taxon>Eubacteriales</taxon>
        <taxon>Clostridiaceae</taxon>
        <taxon>Clostridium</taxon>
    </lineage>
</organism>
<dbReference type="AlphaFoldDB" id="R4K6U2"/>
<keyword evidence="2" id="KW-1185">Reference proteome</keyword>
<protein>
    <submittedName>
        <fullName evidence="1">Uncharacterized protein</fullName>
    </submittedName>
</protein>
<sequence length="264" mass="28196">MPILSDTRIPFGVCDIYVDGTKLGIQADKAILKIVPTFKSIKVEDFGDGDYDKRLSGYTVTFDAVMGTESAENLRYGLVAAEIVNGTKTAYTDAQIGTSMRSSYGKPLRIHPRELADDNLDYDANIFLAIPSTQYERDYSNDQSKVKISLDALPKNGFDVSKPENFFRIGDPGLTAAVPTISSLNKTTLAASTLPTVLIVTGTNYVSGSQVLITTGGTTVTAISITYDATHLTVMLPASLTAGAYTVQVKNGPATSTTTPLTLT</sequence>
<dbReference type="InterPro" id="IPR014756">
    <property type="entry name" value="Ig_E-set"/>
</dbReference>
<name>R4K6U2_CLOPA</name>
<evidence type="ECO:0000313" key="2">
    <source>
        <dbReference type="Proteomes" id="UP000013523"/>
    </source>
</evidence>